<comment type="caution">
    <text evidence="5">The sequence shown here is derived from an EMBL/GenBank/DDBJ whole genome shotgun (WGS) entry which is preliminary data.</text>
</comment>
<protein>
    <recommendedName>
        <fullName evidence="7">Fungal lipase-like domain-containing protein</fullName>
    </recommendedName>
</protein>
<evidence type="ECO:0000259" key="3">
    <source>
        <dbReference type="Pfam" id="PF01764"/>
    </source>
</evidence>
<keyword evidence="2" id="KW-1133">Transmembrane helix</keyword>
<evidence type="ECO:0000259" key="4">
    <source>
        <dbReference type="Pfam" id="PF24057"/>
    </source>
</evidence>
<feature type="domain" description="DUF7358" evidence="4">
    <location>
        <begin position="8"/>
        <end position="236"/>
    </location>
</feature>
<feature type="domain" description="Fungal lipase-type" evidence="3">
    <location>
        <begin position="374"/>
        <end position="531"/>
    </location>
</feature>
<name>A0AAV0C2X0_9ASTE</name>
<keyword evidence="1" id="KW-0378">Hydrolase</keyword>
<dbReference type="EMBL" id="CAMAPF010000010">
    <property type="protein sequence ID" value="CAH9062384.1"/>
    <property type="molecule type" value="Genomic_DNA"/>
</dbReference>
<organism evidence="5 6">
    <name type="scientific">Cuscuta epithymum</name>
    <dbReference type="NCBI Taxonomy" id="186058"/>
    <lineage>
        <taxon>Eukaryota</taxon>
        <taxon>Viridiplantae</taxon>
        <taxon>Streptophyta</taxon>
        <taxon>Embryophyta</taxon>
        <taxon>Tracheophyta</taxon>
        <taxon>Spermatophyta</taxon>
        <taxon>Magnoliopsida</taxon>
        <taxon>eudicotyledons</taxon>
        <taxon>Gunneridae</taxon>
        <taxon>Pentapetalae</taxon>
        <taxon>asterids</taxon>
        <taxon>lamiids</taxon>
        <taxon>Solanales</taxon>
        <taxon>Convolvulaceae</taxon>
        <taxon>Cuscuteae</taxon>
        <taxon>Cuscuta</taxon>
        <taxon>Cuscuta subgen. Cuscuta</taxon>
    </lineage>
</organism>
<feature type="transmembrane region" description="Helical" evidence="2">
    <location>
        <begin position="15"/>
        <end position="37"/>
    </location>
</feature>
<dbReference type="GO" id="GO:0006629">
    <property type="term" value="P:lipid metabolic process"/>
    <property type="evidence" value="ECO:0007669"/>
    <property type="project" value="InterPro"/>
</dbReference>
<dbReference type="Pfam" id="PF24057">
    <property type="entry name" value="DUF7358"/>
    <property type="match status" value="1"/>
</dbReference>
<gene>
    <name evidence="5" type="ORF">CEPIT_LOCUS1830</name>
</gene>
<dbReference type="Proteomes" id="UP001152523">
    <property type="component" value="Unassembled WGS sequence"/>
</dbReference>
<feature type="transmembrane region" description="Helical" evidence="2">
    <location>
        <begin position="49"/>
        <end position="70"/>
    </location>
</feature>
<keyword evidence="2" id="KW-0812">Transmembrane</keyword>
<evidence type="ECO:0000256" key="2">
    <source>
        <dbReference type="SAM" id="Phobius"/>
    </source>
</evidence>
<dbReference type="PANTHER" id="PTHR47030:SF2">
    <property type="entry name" value="LIPASE CLASS 3 FAMILY PROTEIN"/>
    <property type="match status" value="1"/>
</dbReference>
<dbReference type="GO" id="GO:0016787">
    <property type="term" value="F:hydrolase activity"/>
    <property type="evidence" value="ECO:0007669"/>
    <property type="project" value="UniProtKB-KW"/>
</dbReference>
<keyword evidence="6" id="KW-1185">Reference proteome</keyword>
<sequence>MAQFQTQIRRVRWSAWFLGASNALTVALSVPVVLPALASLPSCGRADVAAVALIALISCARILAMARIGFHQKASALTILSPDSNSDPSIRQERRRRYRNWLWWTRFAAVITVLQFIGAAYYLFTLTKMVYQNAVSTSCVPELFSSGIKWQRITVFLFMSIVIYVAPVQFVTGSDVLRWRSFYSTEDYAWKAHYREVFDNGIRQALCCLGRFNYLSALDEDEVYSVAEFLGDLVTYRASGRGHLEFLAGLALLHRYSSSSKLCEEPLPVPMERIQEAGLFHPFAEAAYTGLLLDVGRNPLFFPLSWLRRQGIFSPWARNSLPLLEGDNWWRGHAAAFLKYVELASDVLRKGRVNQEKCKAAYFIVVLHHLRTVVIAVRGTETPEDLITDGLCRECSLYEGDLDGLVNFCHDGDHIPLTMKKIEASSPVHYAHSGVVEAARDLFMQVEGNSIDGGFLSSLLGSGCECDGYSMRIVGHSLGGAIAALLGIRLHRQFPNLHVYAFGPLPCVDLVVADALRLTYNYGNPLSIVYNDEFSSRLSVGSIMRLQAAALQALSQDGIMDLTTLSKLSRQFLFLNICQENMDDPNLPQSQNATRQESSWKVGAKRCNHRTCSAETLSSYTNMFTHSTDMYLHDDPITQFMEAVPCSGSESSLNLPEMFLPGLLIHIIPHMDDLNMSFWTRWRTWDTSCTYKAYIAKRESFRDFIVSPSIFLDHLPWRCHKALKALSKVQSLEVLPDKLQIV</sequence>
<dbReference type="Pfam" id="PF01764">
    <property type="entry name" value="Lipase_3"/>
    <property type="match status" value="1"/>
</dbReference>
<dbReference type="AlphaFoldDB" id="A0AAV0C2X0"/>
<accession>A0AAV0C2X0</accession>
<evidence type="ECO:0000313" key="6">
    <source>
        <dbReference type="Proteomes" id="UP001152523"/>
    </source>
</evidence>
<dbReference type="PANTHER" id="PTHR47030">
    <property type="entry name" value="LIPASE CLASS 3 FAMILY PROTEIN"/>
    <property type="match status" value="1"/>
</dbReference>
<dbReference type="InterPro" id="IPR029058">
    <property type="entry name" value="AB_hydrolase_fold"/>
</dbReference>
<proteinExistence type="predicted"/>
<feature type="transmembrane region" description="Helical" evidence="2">
    <location>
        <begin position="101"/>
        <end position="124"/>
    </location>
</feature>
<dbReference type="Gene3D" id="3.40.50.1820">
    <property type="entry name" value="alpha/beta hydrolase"/>
    <property type="match status" value="1"/>
</dbReference>
<keyword evidence="2" id="KW-0472">Membrane</keyword>
<dbReference type="InterPro" id="IPR002921">
    <property type="entry name" value="Fungal_lipase-type"/>
</dbReference>
<dbReference type="SUPFAM" id="SSF53474">
    <property type="entry name" value="alpha/beta-Hydrolases"/>
    <property type="match status" value="1"/>
</dbReference>
<evidence type="ECO:0000256" key="1">
    <source>
        <dbReference type="ARBA" id="ARBA00022801"/>
    </source>
</evidence>
<dbReference type="InterPro" id="IPR055782">
    <property type="entry name" value="DUF7358"/>
</dbReference>
<reference evidence="5" key="1">
    <citation type="submission" date="2022-07" db="EMBL/GenBank/DDBJ databases">
        <authorList>
            <person name="Macas J."/>
            <person name="Novak P."/>
            <person name="Neumann P."/>
        </authorList>
    </citation>
    <scope>NUCLEOTIDE SEQUENCE</scope>
</reference>
<evidence type="ECO:0000313" key="5">
    <source>
        <dbReference type="EMBL" id="CAH9062384.1"/>
    </source>
</evidence>
<dbReference type="CDD" id="cd00519">
    <property type="entry name" value="Lipase_3"/>
    <property type="match status" value="1"/>
</dbReference>
<evidence type="ECO:0008006" key="7">
    <source>
        <dbReference type="Google" id="ProtNLM"/>
    </source>
</evidence>